<protein>
    <submittedName>
        <fullName evidence="1">Uncharacterized protein</fullName>
    </submittedName>
</protein>
<dbReference type="EMBL" id="BGPR01025483">
    <property type="protein sequence ID" value="GBN94416.1"/>
    <property type="molecule type" value="Genomic_DNA"/>
</dbReference>
<keyword evidence="2" id="KW-1185">Reference proteome</keyword>
<name>A0A4Y2T4L0_ARAVE</name>
<evidence type="ECO:0000313" key="2">
    <source>
        <dbReference type="Proteomes" id="UP000499080"/>
    </source>
</evidence>
<accession>A0A4Y2T4L0</accession>
<dbReference type="Proteomes" id="UP000499080">
    <property type="component" value="Unassembled WGS sequence"/>
</dbReference>
<proteinExistence type="predicted"/>
<sequence>MKEHNSGSQFFPKVPGEGFTASEQRMFKQDLSALEIIM</sequence>
<evidence type="ECO:0000313" key="1">
    <source>
        <dbReference type="EMBL" id="GBN94416.1"/>
    </source>
</evidence>
<gene>
    <name evidence="1" type="ORF">AVEN_7660_1</name>
</gene>
<dbReference type="AlphaFoldDB" id="A0A4Y2T4L0"/>
<feature type="non-terminal residue" evidence="1">
    <location>
        <position position="38"/>
    </location>
</feature>
<reference evidence="1 2" key="1">
    <citation type="journal article" date="2019" name="Sci. Rep.">
        <title>Orb-weaving spider Araneus ventricosus genome elucidates the spidroin gene catalogue.</title>
        <authorList>
            <person name="Kono N."/>
            <person name="Nakamura H."/>
            <person name="Ohtoshi R."/>
            <person name="Moran D.A.P."/>
            <person name="Shinohara A."/>
            <person name="Yoshida Y."/>
            <person name="Fujiwara M."/>
            <person name="Mori M."/>
            <person name="Tomita M."/>
            <person name="Arakawa K."/>
        </authorList>
    </citation>
    <scope>NUCLEOTIDE SEQUENCE [LARGE SCALE GENOMIC DNA]</scope>
</reference>
<comment type="caution">
    <text evidence="1">The sequence shown here is derived from an EMBL/GenBank/DDBJ whole genome shotgun (WGS) entry which is preliminary data.</text>
</comment>
<organism evidence="1 2">
    <name type="scientific">Araneus ventricosus</name>
    <name type="common">Orbweaver spider</name>
    <name type="synonym">Epeira ventricosa</name>
    <dbReference type="NCBI Taxonomy" id="182803"/>
    <lineage>
        <taxon>Eukaryota</taxon>
        <taxon>Metazoa</taxon>
        <taxon>Ecdysozoa</taxon>
        <taxon>Arthropoda</taxon>
        <taxon>Chelicerata</taxon>
        <taxon>Arachnida</taxon>
        <taxon>Araneae</taxon>
        <taxon>Araneomorphae</taxon>
        <taxon>Entelegynae</taxon>
        <taxon>Araneoidea</taxon>
        <taxon>Araneidae</taxon>
        <taxon>Araneus</taxon>
    </lineage>
</organism>